<evidence type="ECO:0000313" key="1">
    <source>
        <dbReference type="EMBL" id="SNS61182.1"/>
    </source>
</evidence>
<keyword evidence="2" id="KW-1185">Reference proteome</keyword>
<reference evidence="2" key="1">
    <citation type="submission" date="2017-06" db="EMBL/GenBank/DDBJ databases">
        <authorList>
            <person name="Varghese N."/>
            <person name="Submissions S."/>
        </authorList>
    </citation>
    <scope>NUCLEOTIDE SEQUENCE [LARGE SCALE GENOMIC DNA]</scope>
    <source>
        <strain evidence="2">NKM1</strain>
    </source>
</reference>
<name>A0A239FY47_9BACT</name>
<proteinExistence type="predicted"/>
<gene>
    <name evidence="1" type="ORF">SAMN06296052_109152</name>
</gene>
<organism evidence="1 2">
    <name type="scientific">Pontibacter ummariensis</name>
    <dbReference type="NCBI Taxonomy" id="1610492"/>
    <lineage>
        <taxon>Bacteria</taxon>
        <taxon>Pseudomonadati</taxon>
        <taxon>Bacteroidota</taxon>
        <taxon>Cytophagia</taxon>
        <taxon>Cytophagales</taxon>
        <taxon>Hymenobacteraceae</taxon>
        <taxon>Pontibacter</taxon>
    </lineage>
</organism>
<dbReference type="Proteomes" id="UP000198432">
    <property type="component" value="Unassembled WGS sequence"/>
</dbReference>
<sequence length="297" mass="34508">MSYEDLFNNRIFNDFRQIRNVFLAHKQENSFIQAYSTSDSITDNKIQDLLKFMKENLSDPNNYLTFNELIDQSIKTDLENLSKQILSLFHEEFYEGFRISNNFLCTGNGQIKEMSSSALSGVFYRYNSSKELSTLANYFISNLIKDPKFENALINFKIDYLLHAVNMYDCIYKDTKNNHSIDGLLEVMQETGMGDTSYLDNLKTDSGHIQIYKSMRQIRNKLAGHMDTKKPLAYHLQKAKDFDISIAYDFVNELDKAVYDAGETHVAIQSNYFNFNLKLDSPDITGMEDFANQNYFD</sequence>
<dbReference type="EMBL" id="FZOQ01000009">
    <property type="protein sequence ID" value="SNS61182.1"/>
    <property type="molecule type" value="Genomic_DNA"/>
</dbReference>
<protein>
    <submittedName>
        <fullName evidence="1">Uncharacterized protein</fullName>
    </submittedName>
</protein>
<accession>A0A239FY47</accession>
<dbReference type="AlphaFoldDB" id="A0A239FY47"/>
<evidence type="ECO:0000313" key="2">
    <source>
        <dbReference type="Proteomes" id="UP000198432"/>
    </source>
</evidence>